<dbReference type="Pfam" id="PF00675">
    <property type="entry name" value="Peptidase_M16"/>
    <property type="match status" value="2"/>
</dbReference>
<evidence type="ECO:0000313" key="7">
    <source>
        <dbReference type="Proteomes" id="UP000016569"/>
    </source>
</evidence>
<dbReference type="Proteomes" id="UP000016569">
    <property type="component" value="Unassembled WGS sequence"/>
</dbReference>
<keyword evidence="7" id="KW-1185">Reference proteome</keyword>
<feature type="domain" description="Peptidase M16 N-terminal" evidence="4">
    <location>
        <begin position="554"/>
        <end position="667"/>
    </location>
</feature>
<reference evidence="7" key="1">
    <citation type="journal article" date="2013" name="Genome Announc.">
        <title>Draft Genome Sequence of the Dimorphic Prosthecate Bacterium Brevundimonas abyssalis TAR-001T.</title>
        <authorList>
            <person name="Tsubouchi T."/>
            <person name="Nishi S."/>
            <person name="Usui K."/>
            <person name="Shimane Y."/>
            <person name="Takaki Y."/>
            <person name="Maruyama T."/>
            <person name="Hatada Y."/>
        </authorList>
    </citation>
    <scope>NUCLEOTIDE SEQUENCE [LARGE SCALE GENOMIC DNA]</scope>
    <source>
        <strain evidence="7">TAR-001</strain>
    </source>
</reference>
<feature type="domain" description="Peptidase M16 N-terminal" evidence="4">
    <location>
        <begin position="79"/>
        <end position="190"/>
    </location>
</feature>
<dbReference type="SUPFAM" id="SSF63411">
    <property type="entry name" value="LuxS/MPP-like metallohydrolase"/>
    <property type="match status" value="4"/>
</dbReference>
<evidence type="ECO:0000259" key="5">
    <source>
        <dbReference type="Pfam" id="PF05193"/>
    </source>
</evidence>
<dbReference type="Gene3D" id="3.30.830.10">
    <property type="entry name" value="Metalloenzyme, LuxS/M16 peptidase-like"/>
    <property type="match status" value="4"/>
</dbReference>
<dbReference type="AlphaFoldDB" id="A0A8E0NBV2"/>
<evidence type="ECO:0000259" key="4">
    <source>
        <dbReference type="Pfam" id="PF00675"/>
    </source>
</evidence>
<keyword evidence="3" id="KW-0732">Signal</keyword>
<feature type="chain" id="PRO_5034740217" description="Insulinase family protein" evidence="3">
    <location>
        <begin position="38"/>
        <end position="970"/>
    </location>
</feature>
<proteinExistence type="inferred from homology"/>
<evidence type="ECO:0000256" key="2">
    <source>
        <dbReference type="ARBA" id="ARBA00023049"/>
    </source>
</evidence>
<dbReference type="GO" id="GO:0046872">
    <property type="term" value="F:metal ion binding"/>
    <property type="evidence" value="ECO:0007669"/>
    <property type="project" value="InterPro"/>
</dbReference>
<feature type="domain" description="Peptidase M16 C-terminal" evidence="5">
    <location>
        <begin position="695"/>
        <end position="866"/>
    </location>
</feature>
<evidence type="ECO:0000256" key="1">
    <source>
        <dbReference type="ARBA" id="ARBA00007261"/>
    </source>
</evidence>
<name>A0A8E0NBV2_9CAUL</name>
<comment type="caution">
    <text evidence="6">The sequence shown here is derived from an EMBL/GenBank/DDBJ whole genome shotgun (WGS) entry which is preliminary data.</text>
</comment>
<dbReference type="InterPro" id="IPR011765">
    <property type="entry name" value="Pept_M16_N"/>
</dbReference>
<dbReference type="InterPro" id="IPR011249">
    <property type="entry name" value="Metalloenz_LuxS/M16"/>
</dbReference>
<dbReference type="InterPro" id="IPR007863">
    <property type="entry name" value="Peptidase_M16_C"/>
</dbReference>
<dbReference type="InterPro" id="IPR050361">
    <property type="entry name" value="MPP/UQCRC_Complex"/>
</dbReference>
<sequence>MRLSTKGLKEIRMFKRHLIVTAAATALMMGAALPAVAFETAPASARAASAQVQAPAGVEVPPLGFERRVLDNGMEVYTALDRNTSNVAVQVWYRVGSKDDPQGRSGFAHLFEHLLFKATRNMPEETLDRLTEDVGGYNNAFTADDVTAYHEVVPANHLERILFAEAERLGSLVVDEDTFISERDVVKNEYRQRILASPYGRLFGLFMPQMIYQEHPYRRPGIGSIEDLDAATLDDVLRFHETYYRPDNAILIVAGNFDQAQLDGWIDQYFAPLERPDRPMPANDVAEPDITGPREATFYAPNVPLPAVVLSWPTVAYDHPDRAALTVLDGILSTGESSRMYRSLVYDQQIAAQASSMPDFAQQAGYLAAYSLMAGEATPEQGIASIQAEIARFRNERVTDAELTEAKNELIAGALRERETTDQRASALGWALIMTGDPATADNEIAAIQAVTAADIQRVARRYLTPERTITVRYLNADDANPPSEQVLNVTAPVTLDDLAPAGELVTLAPEAERVPIPEPGAPLEPVTPQISERTLANGVRVLVAPTGGLPLISARLSFDAGTADDPQGRAGLAGLTASMINQGTSRLSPPEIATQIEQLGASIGAGAGVDFTNVYANAPADVFGQTLTLMAELVRDPAFAAEELERQQSQAMDGLRVALSEPGSIASQSVGRVIYGAAPYGAPGSGTLTTVPAITRDDLAAFHTANWRPSTATLVFSGDITPEAAWALAEQAFGDWAEPSAPTATVDDSAGAALAPRVVVIDQPGAGQAAVVAARRSVARDDADYYPLLVGTNLLGGGYSSRLNQEIRIKRGLSYGAGASLGARADQGVFTASTQTPNENAVEVAGLILAELARLSAEPASEAELGPRQATIVGGFGRSLETVDGLGSWVANLALYDLPMSDLAAYAGRVNAVTPEEVQAAAGRVLAVDGISLVIVGDASLFIDDLRAAYPDVEVIPLDQLNLDSATLR</sequence>
<keyword evidence="2" id="KW-0482">Metalloprotease</keyword>
<evidence type="ECO:0000313" key="6">
    <source>
        <dbReference type="EMBL" id="GAD59494.1"/>
    </source>
</evidence>
<protein>
    <recommendedName>
        <fullName evidence="8">Insulinase family protein</fullName>
    </recommendedName>
</protein>
<gene>
    <name evidence="6" type="ORF">MBEBAB_1744</name>
</gene>
<dbReference type="PANTHER" id="PTHR11851:SF49">
    <property type="entry name" value="MITOCHONDRIAL-PROCESSING PEPTIDASE SUBUNIT ALPHA"/>
    <property type="match status" value="1"/>
</dbReference>
<keyword evidence="2" id="KW-0645">Protease</keyword>
<dbReference type="EMBL" id="BATC01000029">
    <property type="protein sequence ID" value="GAD59494.1"/>
    <property type="molecule type" value="Genomic_DNA"/>
</dbReference>
<accession>A0A8E0NBV2</accession>
<dbReference type="Pfam" id="PF05193">
    <property type="entry name" value="Peptidase_M16_C"/>
    <property type="match status" value="2"/>
</dbReference>
<comment type="similarity">
    <text evidence="1">Belongs to the peptidase M16 family.</text>
</comment>
<feature type="domain" description="Peptidase M16 C-terminal" evidence="5">
    <location>
        <begin position="231"/>
        <end position="410"/>
    </location>
</feature>
<evidence type="ECO:0008006" key="8">
    <source>
        <dbReference type="Google" id="ProtNLM"/>
    </source>
</evidence>
<keyword evidence="2" id="KW-0378">Hydrolase</keyword>
<feature type="signal peptide" evidence="3">
    <location>
        <begin position="1"/>
        <end position="37"/>
    </location>
</feature>
<evidence type="ECO:0000256" key="3">
    <source>
        <dbReference type="SAM" id="SignalP"/>
    </source>
</evidence>
<dbReference type="PANTHER" id="PTHR11851">
    <property type="entry name" value="METALLOPROTEASE"/>
    <property type="match status" value="1"/>
</dbReference>
<dbReference type="GO" id="GO:0008237">
    <property type="term" value="F:metallopeptidase activity"/>
    <property type="evidence" value="ECO:0007669"/>
    <property type="project" value="UniProtKB-KW"/>
</dbReference>
<organism evidence="6 7">
    <name type="scientific">Brevundimonas abyssalis TAR-001</name>
    <dbReference type="NCBI Taxonomy" id="1391729"/>
    <lineage>
        <taxon>Bacteria</taxon>
        <taxon>Pseudomonadati</taxon>
        <taxon>Pseudomonadota</taxon>
        <taxon>Alphaproteobacteria</taxon>
        <taxon>Caulobacterales</taxon>
        <taxon>Caulobacteraceae</taxon>
        <taxon>Brevundimonas</taxon>
    </lineage>
</organism>